<dbReference type="SUPFAM" id="SSF103196">
    <property type="entry name" value="Roadblock/LC7 domain"/>
    <property type="match status" value="1"/>
</dbReference>
<evidence type="ECO:0008006" key="2">
    <source>
        <dbReference type="Google" id="ProtNLM"/>
    </source>
</evidence>
<organism evidence="1">
    <name type="scientific">uncultured Gemmatimonadaceae bacterium</name>
    <dbReference type="NCBI Taxonomy" id="246130"/>
    <lineage>
        <taxon>Bacteria</taxon>
        <taxon>Pseudomonadati</taxon>
        <taxon>Gemmatimonadota</taxon>
        <taxon>Gemmatimonadia</taxon>
        <taxon>Gemmatimonadales</taxon>
        <taxon>Gemmatimonadaceae</taxon>
        <taxon>environmental samples</taxon>
    </lineage>
</organism>
<accession>A0A6J4M2G9</accession>
<evidence type="ECO:0000313" key="1">
    <source>
        <dbReference type="EMBL" id="CAA9347984.1"/>
    </source>
</evidence>
<protein>
    <recommendedName>
        <fullName evidence="2">Roadblock/LAMTOR2 domain-containing protein</fullName>
    </recommendedName>
</protein>
<dbReference type="AlphaFoldDB" id="A0A6J4M2G9"/>
<sequence>MSVANVAWAAEPLRRFVTDARVTLTLLLHPSGRVVGQHGFVRSVDVMSACALAAAINATSAELGKTLDGAPFRELYHAGAERQLFLAAVPRAPEPLLCLAVFDASSSLGIVRLYFEELSAELAAVAPAVTPRPIALPGGFELDLNRNLAALFGRG</sequence>
<proteinExistence type="predicted"/>
<gene>
    <name evidence="1" type="ORF">AVDCRST_MAG11-3344</name>
</gene>
<name>A0A6J4M2G9_9BACT</name>
<dbReference type="EMBL" id="CADCTU010000728">
    <property type="protein sequence ID" value="CAA9347984.1"/>
    <property type="molecule type" value="Genomic_DNA"/>
</dbReference>
<reference evidence="1" key="1">
    <citation type="submission" date="2020-02" db="EMBL/GenBank/DDBJ databases">
        <authorList>
            <person name="Meier V. D."/>
        </authorList>
    </citation>
    <scope>NUCLEOTIDE SEQUENCE</scope>
    <source>
        <strain evidence="1">AVDCRST_MAG11</strain>
    </source>
</reference>
<dbReference type="Gene3D" id="3.30.450.30">
    <property type="entry name" value="Dynein light chain 2a, cytoplasmic"/>
    <property type="match status" value="1"/>
</dbReference>